<sequence length="75" mass="8529">MSKNISISDEVYRKLKREKGDRSFSEIIEERLESGGRLADVTGQQIFEPGTRDAVKEDIGRLSDGTLDRLDDETR</sequence>
<organism evidence="3 4">
    <name type="scientific">Haloarcula limicola</name>
    <dbReference type="NCBI Taxonomy" id="1429915"/>
    <lineage>
        <taxon>Archaea</taxon>
        <taxon>Methanobacteriati</taxon>
        <taxon>Methanobacteriota</taxon>
        <taxon>Stenosarchaea group</taxon>
        <taxon>Halobacteria</taxon>
        <taxon>Halobacteriales</taxon>
        <taxon>Haloarculaceae</taxon>
        <taxon>Haloarcula</taxon>
    </lineage>
</organism>
<feature type="compositionally biased region" description="Basic and acidic residues" evidence="2">
    <location>
        <begin position="50"/>
        <end position="75"/>
    </location>
</feature>
<reference evidence="3 4" key="1">
    <citation type="submission" date="2021-06" db="EMBL/GenBank/DDBJ databases">
        <title>New haloarchaea isolates fom saline soil.</title>
        <authorList>
            <person name="Duran-Viseras A."/>
            <person name="Sanchez-Porro C.S."/>
            <person name="Ventosa A."/>
        </authorList>
    </citation>
    <scope>NUCLEOTIDE SEQUENCE [LARGE SCALE GENOMIC DNA]</scope>
    <source>
        <strain evidence="3 4">JCM 183640</strain>
    </source>
</reference>
<feature type="region of interest" description="Disordered" evidence="2">
    <location>
        <begin position="48"/>
        <end position="75"/>
    </location>
</feature>
<evidence type="ECO:0000313" key="3">
    <source>
        <dbReference type="EMBL" id="MBV0924941.1"/>
    </source>
</evidence>
<evidence type="ECO:0000256" key="2">
    <source>
        <dbReference type="SAM" id="MobiDB-lite"/>
    </source>
</evidence>
<gene>
    <name evidence="3" type="ORF">KTS45_12110</name>
</gene>
<dbReference type="Proteomes" id="UP000766550">
    <property type="component" value="Unassembled WGS sequence"/>
</dbReference>
<dbReference type="EMBL" id="JAHQXF010000002">
    <property type="protein sequence ID" value="MBV0924941.1"/>
    <property type="molecule type" value="Genomic_DNA"/>
</dbReference>
<dbReference type="AlphaFoldDB" id="A0A8J8C3W8"/>
<keyword evidence="4" id="KW-1185">Reference proteome</keyword>
<proteinExistence type="predicted"/>
<name>A0A8J8C3W8_9EURY</name>
<dbReference type="InterPro" id="IPR003847">
    <property type="entry name" value="Put_antitoxin"/>
</dbReference>
<protein>
    <recommendedName>
        <fullName evidence="5">Antitoxin</fullName>
    </recommendedName>
</protein>
<dbReference type="Pfam" id="PF02697">
    <property type="entry name" value="VAPB_antitox"/>
    <property type="match status" value="1"/>
</dbReference>
<dbReference type="OrthoDB" id="231302at2157"/>
<evidence type="ECO:0000313" key="4">
    <source>
        <dbReference type="Proteomes" id="UP000766550"/>
    </source>
</evidence>
<evidence type="ECO:0000256" key="1">
    <source>
        <dbReference type="ARBA" id="ARBA00022649"/>
    </source>
</evidence>
<comment type="caution">
    <text evidence="3">The sequence shown here is derived from an EMBL/GenBank/DDBJ whole genome shotgun (WGS) entry which is preliminary data.</text>
</comment>
<accession>A0A8J8C3W8</accession>
<dbReference type="RefSeq" id="WP_162317790.1">
    <property type="nucleotide sequence ID" value="NZ_JAHQXF010000002.1"/>
</dbReference>
<evidence type="ECO:0008006" key="5">
    <source>
        <dbReference type="Google" id="ProtNLM"/>
    </source>
</evidence>
<keyword evidence="1" id="KW-1277">Toxin-antitoxin system</keyword>